<dbReference type="OrthoDB" id="5459053at2"/>
<sequence length="167" mass="18490">MNMKTHVIGGAASALLYKTYTHAPVGDVMGEALFMGAALAGSLLPDLCHPGSFLGRKTVIASKGISKVFGHRTITHSWLMLLFLYWLSRFWPYEYTTQLQEGLLIGAASHMLLDAMTSRGIQFLYPLPIRFRFPLFIKTGSPLEKQFGTIIALAASLTIINRYVLLP</sequence>
<organism evidence="1 2">
    <name type="scientific">Fictibacillus aquaticus</name>
    <dbReference type="NCBI Taxonomy" id="2021314"/>
    <lineage>
        <taxon>Bacteria</taxon>
        <taxon>Bacillati</taxon>
        <taxon>Bacillota</taxon>
        <taxon>Bacilli</taxon>
        <taxon>Bacillales</taxon>
        <taxon>Fictibacillaceae</taxon>
        <taxon>Fictibacillus</taxon>
    </lineage>
</organism>
<dbReference type="PANTHER" id="PTHR35531:SF1">
    <property type="entry name" value="INNER MEMBRANE PROTEIN YBCI-RELATED"/>
    <property type="match status" value="1"/>
</dbReference>
<dbReference type="Proteomes" id="UP000215059">
    <property type="component" value="Unassembled WGS sequence"/>
</dbReference>
<evidence type="ECO:0008006" key="3">
    <source>
        <dbReference type="Google" id="ProtNLM"/>
    </source>
</evidence>
<evidence type="ECO:0000313" key="2">
    <source>
        <dbReference type="Proteomes" id="UP000215059"/>
    </source>
</evidence>
<dbReference type="InterPro" id="IPR007404">
    <property type="entry name" value="YdjM-like"/>
</dbReference>
<comment type="caution">
    <text evidence="1">The sequence shown here is derived from an EMBL/GenBank/DDBJ whole genome shotgun (WGS) entry which is preliminary data.</text>
</comment>
<dbReference type="Pfam" id="PF04307">
    <property type="entry name" value="YdjM"/>
    <property type="match status" value="1"/>
</dbReference>
<evidence type="ECO:0000313" key="1">
    <source>
        <dbReference type="EMBL" id="OYD58593.1"/>
    </source>
</evidence>
<gene>
    <name evidence="1" type="ORF">CGZ90_01440</name>
</gene>
<dbReference type="AlphaFoldDB" id="A0A235FCC4"/>
<dbReference type="RefSeq" id="WP_094250554.1">
    <property type="nucleotide sequence ID" value="NZ_JBHLXL010000001.1"/>
</dbReference>
<accession>A0A235FCC4</accession>
<dbReference type="EMBL" id="NOII01000001">
    <property type="protein sequence ID" value="OYD58593.1"/>
    <property type="molecule type" value="Genomic_DNA"/>
</dbReference>
<keyword evidence="2" id="KW-1185">Reference proteome</keyword>
<dbReference type="PIRSF" id="PIRSF030780">
    <property type="entry name" value="Md_memb_hyd_prd"/>
    <property type="match status" value="1"/>
</dbReference>
<reference evidence="1 2" key="1">
    <citation type="submission" date="2017-07" db="EMBL/GenBank/DDBJ databases">
        <title>Fictibacillus sp. nov. GDSW-R2A3 Genome sequencing and assembly.</title>
        <authorList>
            <person name="Mayilraj S."/>
        </authorList>
    </citation>
    <scope>NUCLEOTIDE SEQUENCE [LARGE SCALE GENOMIC DNA]</scope>
    <source>
        <strain evidence="1 2">GDSW-R2A3</strain>
    </source>
</reference>
<name>A0A235FCC4_9BACL</name>
<dbReference type="PANTHER" id="PTHR35531">
    <property type="entry name" value="INNER MEMBRANE PROTEIN YBCI-RELATED"/>
    <property type="match status" value="1"/>
</dbReference>
<protein>
    <recommendedName>
        <fullName evidence="3">Metal-dependent hydrolase</fullName>
    </recommendedName>
</protein>
<proteinExistence type="predicted"/>
<dbReference type="InterPro" id="IPR016956">
    <property type="entry name" value="YdjM"/>
</dbReference>